<evidence type="ECO:0000313" key="2">
    <source>
        <dbReference type="Proteomes" id="UP000242180"/>
    </source>
</evidence>
<organism evidence="1 2">
    <name type="scientific">Syncephalastrum racemosum</name>
    <name type="common">Filamentous fungus</name>
    <dbReference type="NCBI Taxonomy" id="13706"/>
    <lineage>
        <taxon>Eukaryota</taxon>
        <taxon>Fungi</taxon>
        <taxon>Fungi incertae sedis</taxon>
        <taxon>Mucoromycota</taxon>
        <taxon>Mucoromycotina</taxon>
        <taxon>Mucoromycetes</taxon>
        <taxon>Mucorales</taxon>
        <taxon>Syncephalastraceae</taxon>
        <taxon>Syncephalastrum</taxon>
    </lineage>
</organism>
<comment type="caution">
    <text evidence="1">The sequence shown here is derived from an EMBL/GenBank/DDBJ whole genome shotgun (WGS) entry which is preliminary data.</text>
</comment>
<dbReference type="Proteomes" id="UP000242180">
    <property type="component" value="Unassembled WGS sequence"/>
</dbReference>
<proteinExistence type="predicted"/>
<evidence type="ECO:0000313" key="1">
    <source>
        <dbReference type="EMBL" id="ORY92338.1"/>
    </source>
</evidence>
<keyword evidence="2" id="KW-1185">Reference proteome</keyword>
<dbReference type="InParanoid" id="A0A1X2H4N0"/>
<dbReference type="AlphaFoldDB" id="A0A1X2H4N0"/>
<reference evidence="1 2" key="1">
    <citation type="submission" date="2016-07" db="EMBL/GenBank/DDBJ databases">
        <title>Pervasive Adenine N6-methylation of Active Genes in Fungi.</title>
        <authorList>
            <consortium name="DOE Joint Genome Institute"/>
            <person name="Mondo S.J."/>
            <person name="Dannebaum R.O."/>
            <person name="Kuo R.C."/>
            <person name="Labutti K."/>
            <person name="Haridas S."/>
            <person name="Kuo A."/>
            <person name="Salamov A."/>
            <person name="Ahrendt S.R."/>
            <person name="Lipzen A."/>
            <person name="Sullivan W."/>
            <person name="Andreopoulos W.B."/>
            <person name="Clum A."/>
            <person name="Lindquist E."/>
            <person name="Daum C."/>
            <person name="Ramamoorthy G.K."/>
            <person name="Gryganskyi A."/>
            <person name="Culley D."/>
            <person name="Magnuson J.K."/>
            <person name="James T.Y."/>
            <person name="O'Malley M.A."/>
            <person name="Stajich J.E."/>
            <person name="Spatafora J.W."/>
            <person name="Visel A."/>
            <person name="Grigoriev I.V."/>
        </authorList>
    </citation>
    <scope>NUCLEOTIDE SEQUENCE [LARGE SCALE GENOMIC DNA]</scope>
    <source>
        <strain evidence="1 2">NRRL 2496</strain>
    </source>
</reference>
<dbReference type="OMA" id="ICEARME"/>
<protein>
    <submittedName>
        <fullName evidence="1">Uncharacterized protein</fullName>
    </submittedName>
</protein>
<accession>A0A1X2H4N0</accession>
<gene>
    <name evidence="1" type="ORF">BCR43DRAFT_498191</name>
</gene>
<name>A0A1X2H4N0_SYNRA</name>
<dbReference type="OrthoDB" id="2244383at2759"/>
<dbReference type="EMBL" id="MCGN01000010">
    <property type="protein sequence ID" value="ORY92338.1"/>
    <property type="molecule type" value="Genomic_DNA"/>
</dbReference>
<sequence length="174" mass="19710">MEKSEQGDIYSAGGHGPVCGNVFCPDCCSKGEYRYENALSTLERKTHTITPPLEELGQFDSDTSEQPYPYIYLLNLFTAPNMSSYLANAHFTEDVYGLPIHLQSLISEAKEEVVFARTRHKQGLPVDQHQPATRRLERLKEYVWARSGHDMSMMTTTIDELVDNDDELTYALGI</sequence>